<dbReference type="EMBL" id="JAVDRG010000002">
    <property type="protein sequence ID" value="MDR6441358.1"/>
    <property type="molecule type" value="Genomic_DNA"/>
</dbReference>
<protein>
    <submittedName>
        <fullName evidence="1">Uncharacterized protein</fullName>
    </submittedName>
</protein>
<evidence type="ECO:0000313" key="2">
    <source>
        <dbReference type="Proteomes" id="UP001184376"/>
    </source>
</evidence>
<reference evidence="1" key="1">
    <citation type="submission" date="2023-07" db="EMBL/GenBank/DDBJ databases">
        <title>Sorghum-associated microbial communities from plants grown in Nebraska, USA.</title>
        <authorList>
            <person name="Schachtman D."/>
        </authorList>
    </citation>
    <scope>NUCLEOTIDE SEQUENCE</scope>
    <source>
        <strain evidence="1">DS1280</strain>
    </source>
</reference>
<accession>A0ACC6IUC4</accession>
<sequence length="287" mass="30841">MRKMYFLPMIFVGTLVCGQTFIDTSEGIIIPRLTGNILHSSEAKGIYSNVKDAILVYVTAPPDPDNRIGQVEGIDAKGFYYFDASSNRWIRIISTSIGTAALTQLLCSSSSNVGVMEATRPASGVSVMVPYNGGNGGAYQASSIPSTGITGLNATLYPGNLSIGGGFLVFNITGTPLTTGTATFNINLMGKTCSFSAQIQSKTRFDDVVNVSINGQTRQMMTRNLGANPTLDPDVPTQAIMGDYFQWGKKMQWLRLILLLLPSPDGAPKELLIKPGIMGQKLLLLRQ</sequence>
<evidence type="ECO:0000313" key="1">
    <source>
        <dbReference type="EMBL" id="MDR6441358.1"/>
    </source>
</evidence>
<dbReference type="Proteomes" id="UP001184376">
    <property type="component" value="Unassembled WGS sequence"/>
</dbReference>
<keyword evidence="2" id="KW-1185">Reference proteome</keyword>
<name>A0ACC6IUC4_9FLAO</name>
<gene>
    <name evidence="1" type="ORF">J2795_002058</name>
</gene>
<comment type="caution">
    <text evidence="1">The sequence shown here is derived from an EMBL/GenBank/DDBJ whole genome shotgun (WGS) entry which is preliminary data.</text>
</comment>
<proteinExistence type="predicted"/>
<organism evidence="1 2">
    <name type="scientific">Chryseobacterium bernardetii</name>
    <dbReference type="NCBI Taxonomy" id="1241978"/>
    <lineage>
        <taxon>Bacteria</taxon>
        <taxon>Pseudomonadati</taxon>
        <taxon>Bacteroidota</taxon>
        <taxon>Flavobacteriia</taxon>
        <taxon>Flavobacteriales</taxon>
        <taxon>Weeksellaceae</taxon>
        <taxon>Chryseobacterium group</taxon>
        <taxon>Chryseobacterium</taxon>
    </lineage>
</organism>